<evidence type="ECO:0000313" key="1">
    <source>
        <dbReference type="EMBL" id="PYF70031.1"/>
    </source>
</evidence>
<dbReference type="SUPFAM" id="SSF55781">
    <property type="entry name" value="GAF domain-like"/>
    <property type="match status" value="1"/>
</dbReference>
<accession>A0A318ULS0</accession>
<dbReference type="Proteomes" id="UP000248198">
    <property type="component" value="Unassembled WGS sequence"/>
</dbReference>
<comment type="caution">
    <text evidence="1">The sequence shown here is derived from an EMBL/GenBank/DDBJ whole genome shotgun (WGS) entry which is preliminary data.</text>
</comment>
<name>A0A318ULS0_9SPHI</name>
<sequence>MSYPGGNTHLNTLNQLKLKNIFEGNVIQLNEVDRLENLKNYKIWRTRSEPVFDQLAGIAAALLDVPVAMINFIDRYSIRLEQSSLCSIAIVKGYAASFEKSVADPVLISDPLVAGEYGWRFYAATDITTTEGLRIGTICIVDKMKRKFGHWEKKKLTCIADMVKAELNKRISALN</sequence>
<protein>
    <recommendedName>
        <fullName evidence="3">GAF domain-containing protein</fullName>
    </recommendedName>
</protein>
<dbReference type="AlphaFoldDB" id="A0A318ULS0"/>
<dbReference type="EMBL" id="QKLU01000009">
    <property type="protein sequence ID" value="PYF70031.1"/>
    <property type="molecule type" value="Genomic_DNA"/>
</dbReference>
<keyword evidence="2" id="KW-1185">Reference proteome</keyword>
<evidence type="ECO:0008006" key="3">
    <source>
        <dbReference type="Google" id="ProtNLM"/>
    </source>
</evidence>
<dbReference type="PANTHER" id="PTHR43102">
    <property type="entry name" value="SLR1143 PROTEIN"/>
    <property type="match status" value="1"/>
</dbReference>
<evidence type="ECO:0000313" key="2">
    <source>
        <dbReference type="Proteomes" id="UP000248198"/>
    </source>
</evidence>
<reference evidence="1 2" key="1">
    <citation type="submission" date="2018-06" db="EMBL/GenBank/DDBJ databases">
        <title>Genomic Encyclopedia of Archaeal and Bacterial Type Strains, Phase II (KMG-II): from individual species to whole genera.</title>
        <authorList>
            <person name="Goeker M."/>
        </authorList>
    </citation>
    <scope>NUCLEOTIDE SEQUENCE [LARGE SCALE GENOMIC DNA]</scope>
    <source>
        <strain evidence="1 2">DSM 27372</strain>
    </source>
</reference>
<gene>
    <name evidence="1" type="ORF">B0O44_109122</name>
</gene>
<proteinExistence type="predicted"/>
<organism evidence="1 2">
    <name type="scientific">Pedobacter nutrimenti</name>
    <dbReference type="NCBI Taxonomy" id="1241337"/>
    <lineage>
        <taxon>Bacteria</taxon>
        <taxon>Pseudomonadati</taxon>
        <taxon>Bacteroidota</taxon>
        <taxon>Sphingobacteriia</taxon>
        <taxon>Sphingobacteriales</taxon>
        <taxon>Sphingobacteriaceae</taxon>
        <taxon>Pedobacter</taxon>
    </lineage>
</organism>
<dbReference type="PANTHER" id="PTHR43102:SF2">
    <property type="entry name" value="GAF DOMAIN-CONTAINING PROTEIN"/>
    <property type="match status" value="1"/>
</dbReference>